<dbReference type="GO" id="GO:0004113">
    <property type="term" value="F:2',3'-cyclic-nucleotide 3'-phosphodiesterase activity"/>
    <property type="evidence" value="ECO:0007669"/>
    <property type="project" value="InterPro"/>
</dbReference>
<dbReference type="NCBIfam" id="TIGR02258">
    <property type="entry name" value="2_5_ligase"/>
    <property type="match status" value="1"/>
</dbReference>
<dbReference type="Gene3D" id="3.90.1140.10">
    <property type="entry name" value="Cyclic phosphodiesterase"/>
    <property type="match status" value="1"/>
</dbReference>
<evidence type="ECO:0000256" key="1">
    <source>
        <dbReference type="ARBA" id="ARBA00022801"/>
    </source>
</evidence>
<sequence length="175" mass="19906">MTKRLFIAIPLTADVRSAVSAYAQKLNLNIVWTKPNNLHITLVFLGDTDVEKIPAIRQAIDIISRNNRPFAISLSKAGYFRNSGALWVSIEKNRERLEQLANSIREELVKNRINFDGQHSFVAHLTIARNKKGIPIPRELPDFPSIDLPIKKIILFESQLTKPQVTYTQLHIGQL</sequence>
<comment type="caution">
    <text evidence="3">The sequence shown here is derived from an EMBL/GenBank/DDBJ whole genome shotgun (WGS) entry which is preliminary data.</text>
</comment>
<feature type="active site" description="Proton donor" evidence="2">
    <location>
        <position position="39"/>
    </location>
</feature>
<name>A0A420ZDC8_UNCK3</name>
<evidence type="ECO:0000313" key="4">
    <source>
        <dbReference type="Proteomes" id="UP000281261"/>
    </source>
</evidence>
<feature type="short sequence motif" description="HXTX 1" evidence="2">
    <location>
        <begin position="39"/>
        <end position="42"/>
    </location>
</feature>
<reference evidence="3 4" key="1">
    <citation type="submission" date="2018-06" db="EMBL/GenBank/DDBJ databases">
        <title>Extensive metabolic versatility and redundancy in microbially diverse, dynamic hydrothermal sediments.</title>
        <authorList>
            <person name="Dombrowski N."/>
            <person name="Teske A."/>
            <person name="Baker B.J."/>
        </authorList>
    </citation>
    <scope>NUCLEOTIDE SEQUENCE [LARGE SCALE GENOMIC DNA]</scope>
    <source>
        <strain evidence="3">B79_G16</strain>
    </source>
</reference>
<evidence type="ECO:0000256" key="2">
    <source>
        <dbReference type="HAMAP-Rule" id="MF_01940"/>
    </source>
</evidence>
<dbReference type="GO" id="GO:0008664">
    <property type="term" value="F:RNA 2',3'-cyclic 3'-phosphodiesterase activity"/>
    <property type="evidence" value="ECO:0007669"/>
    <property type="project" value="UniProtKB-EC"/>
</dbReference>
<dbReference type="InterPro" id="IPR004175">
    <property type="entry name" value="RNA_CPDase"/>
</dbReference>
<dbReference type="EC" id="3.1.4.58" evidence="2"/>
<dbReference type="PANTHER" id="PTHR35561:SF1">
    <property type="entry name" value="RNA 2',3'-CYCLIC PHOSPHODIESTERASE"/>
    <property type="match status" value="1"/>
</dbReference>
<dbReference type="EMBL" id="QMNG01000002">
    <property type="protein sequence ID" value="RLC37627.1"/>
    <property type="molecule type" value="Genomic_DNA"/>
</dbReference>
<gene>
    <name evidence="3" type="primary">thpR</name>
    <name evidence="3" type="ORF">DRH29_00840</name>
</gene>
<dbReference type="InterPro" id="IPR009097">
    <property type="entry name" value="Cyclic_Pdiesterase"/>
</dbReference>
<keyword evidence="1 2" id="KW-0378">Hydrolase</keyword>
<dbReference type="PANTHER" id="PTHR35561">
    <property type="entry name" value="RNA 2',3'-CYCLIC PHOSPHODIESTERASE"/>
    <property type="match status" value="1"/>
</dbReference>
<organism evidence="3 4">
    <name type="scientific">candidate division Kazan bacterium</name>
    <dbReference type="NCBI Taxonomy" id="2202143"/>
    <lineage>
        <taxon>Bacteria</taxon>
        <taxon>Bacteria division Kazan-3B-28</taxon>
    </lineage>
</organism>
<dbReference type="HAMAP" id="MF_01940">
    <property type="entry name" value="RNA_CPDase"/>
    <property type="match status" value="1"/>
</dbReference>
<proteinExistence type="inferred from homology"/>
<comment type="similarity">
    <text evidence="2">Belongs to the 2H phosphoesterase superfamily. ThpR family.</text>
</comment>
<evidence type="ECO:0000313" key="3">
    <source>
        <dbReference type="EMBL" id="RLC37627.1"/>
    </source>
</evidence>
<protein>
    <recommendedName>
        <fullName evidence="2">RNA 2',3'-cyclic phosphodiesterase</fullName>
        <shortName evidence="2">RNA 2',3'-CPDase</shortName>
        <ecNumber evidence="2">3.1.4.58</ecNumber>
    </recommendedName>
</protein>
<comment type="function">
    <text evidence="2">Hydrolyzes RNA 2',3'-cyclic phosphodiester to an RNA 2'-phosphomonoester.</text>
</comment>
<dbReference type="Proteomes" id="UP000281261">
    <property type="component" value="Unassembled WGS sequence"/>
</dbReference>
<dbReference type="AlphaFoldDB" id="A0A420ZDC8"/>
<dbReference type="SUPFAM" id="SSF55144">
    <property type="entry name" value="LigT-like"/>
    <property type="match status" value="1"/>
</dbReference>
<dbReference type="Pfam" id="PF13563">
    <property type="entry name" value="2_5_RNA_ligase2"/>
    <property type="match status" value="1"/>
</dbReference>
<comment type="catalytic activity">
    <reaction evidence="2">
        <text>a 3'-end 2',3'-cyclophospho-ribonucleotide-RNA + H2O = a 3'-end 2'-phospho-ribonucleotide-RNA + H(+)</text>
        <dbReference type="Rhea" id="RHEA:11828"/>
        <dbReference type="Rhea" id="RHEA-COMP:10464"/>
        <dbReference type="Rhea" id="RHEA-COMP:17353"/>
        <dbReference type="ChEBI" id="CHEBI:15377"/>
        <dbReference type="ChEBI" id="CHEBI:15378"/>
        <dbReference type="ChEBI" id="CHEBI:83064"/>
        <dbReference type="ChEBI" id="CHEBI:173113"/>
        <dbReference type="EC" id="3.1.4.58"/>
    </reaction>
</comment>
<feature type="short sequence motif" description="HXTX 2" evidence="2">
    <location>
        <begin position="124"/>
        <end position="127"/>
    </location>
</feature>
<feature type="active site" description="Proton acceptor" evidence="2">
    <location>
        <position position="124"/>
    </location>
</feature>
<accession>A0A420ZDC8</accession>